<reference evidence="8" key="2">
    <citation type="submission" date="2025-09" db="UniProtKB">
        <authorList>
            <consortium name="Ensembl"/>
        </authorList>
    </citation>
    <scope>IDENTIFICATION</scope>
</reference>
<dbReference type="InterPro" id="IPR039871">
    <property type="entry name" value="FAM8A1"/>
</dbReference>
<evidence type="ECO:0000256" key="2">
    <source>
        <dbReference type="ARBA" id="ARBA00022692"/>
    </source>
</evidence>
<reference evidence="8" key="1">
    <citation type="submission" date="2025-08" db="UniProtKB">
        <authorList>
            <consortium name="Ensembl"/>
        </authorList>
    </citation>
    <scope>IDENTIFICATION</scope>
</reference>
<sequence length="318" mass="35343">MVDTNNDGRRGSKFPSHYISPGFSETDTKQPQTVTTEYCEKLQQWMWQYYTGCSPASWGFLPAFPLPQTPDAALSTSAGDHQAFDIRNWYSYPSPLSPPTLPQPPPYVGVDRTERSAASAADARAALQQNGDTLQAGKAVCPGREYKIPSPLQRFMAETVDFIILFCVKATIVLWIMHLSGMKDIAKFITHFIVEEIDENTSLEDLQKMMAVALVYRVLVCVYETICIWGAGGATPGKFLLGLRVVTCNTSTLVRPNRVLVVPASNVSLSASMVRALNKNFSIAFLFPIFITLLFFQHNRTVYDIVAGTIVVQRRSAR</sequence>
<feature type="transmembrane region" description="Helical" evidence="6">
    <location>
        <begin position="276"/>
        <end position="296"/>
    </location>
</feature>
<evidence type="ECO:0000256" key="6">
    <source>
        <dbReference type="SAM" id="Phobius"/>
    </source>
</evidence>
<evidence type="ECO:0000259" key="7">
    <source>
        <dbReference type="Pfam" id="PF06271"/>
    </source>
</evidence>
<feature type="compositionally biased region" description="Basic and acidic residues" evidence="5">
    <location>
        <begin position="1"/>
        <end position="10"/>
    </location>
</feature>
<proteinExistence type="predicted"/>
<dbReference type="GeneTree" id="ENSGT00390000007346"/>
<evidence type="ECO:0000256" key="5">
    <source>
        <dbReference type="SAM" id="MobiDB-lite"/>
    </source>
</evidence>
<feature type="transmembrane region" description="Helical" evidence="6">
    <location>
        <begin position="155"/>
        <end position="177"/>
    </location>
</feature>
<dbReference type="PANTHER" id="PTHR13659">
    <property type="entry name" value="AUTOSOMAL HIGHLY CONSERVED PROTEIN"/>
    <property type="match status" value="1"/>
</dbReference>
<keyword evidence="9" id="KW-1185">Reference proteome</keyword>
<feature type="domain" description="RDD" evidence="7">
    <location>
        <begin position="149"/>
        <end position="308"/>
    </location>
</feature>
<name>A0A8C7UY70_9TELE</name>
<dbReference type="PANTHER" id="PTHR13659:SF7">
    <property type="entry name" value="PROTEIN FAM8A1"/>
    <property type="match status" value="1"/>
</dbReference>
<evidence type="ECO:0000313" key="8">
    <source>
        <dbReference type="Ensembl" id="ENSOSIP00000000024.1"/>
    </source>
</evidence>
<evidence type="ECO:0000313" key="9">
    <source>
        <dbReference type="Proteomes" id="UP000694383"/>
    </source>
</evidence>
<keyword evidence="2 6" id="KW-0812">Transmembrane</keyword>
<keyword evidence="4 6" id="KW-0472">Membrane</keyword>
<dbReference type="GO" id="GO:0016020">
    <property type="term" value="C:membrane"/>
    <property type="evidence" value="ECO:0007669"/>
    <property type="project" value="UniProtKB-SubCell"/>
</dbReference>
<feature type="transmembrane region" description="Helical" evidence="6">
    <location>
        <begin position="214"/>
        <end position="232"/>
    </location>
</feature>
<dbReference type="Proteomes" id="UP000694383">
    <property type="component" value="Unplaced"/>
</dbReference>
<feature type="region of interest" description="Disordered" evidence="5">
    <location>
        <begin position="1"/>
        <end position="29"/>
    </location>
</feature>
<comment type="subcellular location">
    <subcellularLocation>
        <location evidence="1">Membrane</location>
        <topology evidence="1">Multi-pass membrane protein</topology>
    </subcellularLocation>
</comment>
<evidence type="ECO:0000256" key="1">
    <source>
        <dbReference type="ARBA" id="ARBA00004141"/>
    </source>
</evidence>
<evidence type="ECO:0000256" key="3">
    <source>
        <dbReference type="ARBA" id="ARBA00022989"/>
    </source>
</evidence>
<evidence type="ECO:0000256" key="4">
    <source>
        <dbReference type="ARBA" id="ARBA00023136"/>
    </source>
</evidence>
<dbReference type="AlphaFoldDB" id="A0A8C7UY70"/>
<organism evidence="8 9">
    <name type="scientific">Oryzias sinensis</name>
    <name type="common">Chinese medaka</name>
    <dbReference type="NCBI Taxonomy" id="183150"/>
    <lineage>
        <taxon>Eukaryota</taxon>
        <taxon>Metazoa</taxon>
        <taxon>Chordata</taxon>
        <taxon>Craniata</taxon>
        <taxon>Vertebrata</taxon>
        <taxon>Euteleostomi</taxon>
        <taxon>Actinopterygii</taxon>
        <taxon>Neopterygii</taxon>
        <taxon>Teleostei</taxon>
        <taxon>Neoteleostei</taxon>
        <taxon>Acanthomorphata</taxon>
        <taxon>Ovalentaria</taxon>
        <taxon>Atherinomorphae</taxon>
        <taxon>Beloniformes</taxon>
        <taxon>Adrianichthyidae</taxon>
        <taxon>Oryziinae</taxon>
        <taxon>Oryzias</taxon>
    </lineage>
</organism>
<dbReference type="Pfam" id="PF06271">
    <property type="entry name" value="RDD"/>
    <property type="match status" value="1"/>
</dbReference>
<keyword evidence="3 6" id="KW-1133">Transmembrane helix</keyword>
<protein>
    <submittedName>
        <fullName evidence="8">Family with sequence similarity 8 member A1a</fullName>
    </submittedName>
</protein>
<accession>A0A8C7UY70</accession>
<dbReference type="Ensembl" id="ENSOSIT00000000028.1">
    <property type="protein sequence ID" value="ENSOSIP00000000024.1"/>
    <property type="gene ID" value="ENSOSIG00000000024.1"/>
</dbReference>
<dbReference type="InterPro" id="IPR010432">
    <property type="entry name" value="RDD"/>
</dbReference>